<keyword evidence="2" id="KW-0520">NAD</keyword>
<organism evidence="5 6">
    <name type="scientific">Talaromyces amestolkiae</name>
    <dbReference type="NCBI Taxonomy" id="1196081"/>
    <lineage>
        <taxon>Eukaryota</taxon>
        <taxon>Fungi</taxon>
        <taxon>Dikarya</taxon>
        <taxon>Ascomycota</taxon>
        <taxon>Pezizomycotina</taxon>
        <taxon>Eurotiomycetes</taxon>
        <taxon>Eurotiomycetidae</taxon>
        <taxon>Eurotiales</taxon>
        <taxon>Trichocomaceae</taxon>
        <taxon>Talaromyces</taxon>
        <taxon>Talaromyces sect. Talaromyces</taxon>
    </lineage>
</organism>
<dbReference type="InterPro" id="IPR017927">
    <property type="entry name" value="FAD-bd_FR_type"/>
</dbReference>
<proteinExistence type="predicted"/>
<protein>
    <recommendedName>
        <fullName evidence="4">FAD-binding FR-type domain-containing protein</fullName>
    </recommendedName>
</protein>
<dbReference type="Gene3D" id="3.40.50.80">
    <property type="entry name" value="Nucleotide-binding domain of ferredoxin-NADP reductase (FNR) module"/>
    <property type="match status" value="1"/>
</dbReference>
<evidence type="ECO:0000256" key="3">
    <source>
        <dbReference type="SAM" id="MobiDB-lite"/>
    </source>
</evidence>
<evidence type="ECO:0000256" key="1">
    <source>
        <dbReference type="ARBA" id="ARBA00023002"/>
    </source>
</evidence>
<dbReference type="InterPro" id="IPR052128">
    <property type="entry name" value="Oxidoreductase_NAD-binding"/>
</dbReference>
<accession>A0A364KQR7</accession>
<comment type="caution">
    <text evidence="5">The sequence shown here is derived from an EMBL/GenBank/DDBJ whole genome shotgun (WGS) entry which is preliminary data.</text>
</comment>
<name>A0A364KQR7_TALAM</name>
<dbReference type="EMBL" id="MIKG01000002">
    <property type="protein sequence ID" value="RAO65861.1"/>
    <property type="molecule type" value="Genomic_DNA"/>
</dbReference>
<dbReference type="GO" id="GO:0016491">
    <property type="term" value="F:oxidoreductase activity"/>
    <property type="evidence" value="ECO:0007669"/>
    <property type="project" value="UniProtKB-KW"/>
</dbReference>
<evidence type="ECO:0000313" key="5">
    <source>
        <dbReference type="EMBL" id="RAO65861.1"/>
    </source>
</evidence>
<evidence type="ECO:0000256" key="2">
    <source>
        <dbReference type="ARBA" id="ARBA00023027"/>
    </source>
</evidence>
<feature type="domain" description="FAD-binding FR-type" evidence="4">
    <location>
        <begin position="21"/>
        <end position="208"/>
    </location>
</feature>
<gene>
    <name evidence="5" type="ORF">BHQ10_001873</name>
</gene>
<dbReference type="PANTHER" id="PTHR46505">
    <property type="entry name" value="OXIDOREDUCTASE NAD-BINDING DOMAIN-CONTAINING PROTEIN 1"/>
    <property type="match status" value="1"/>
</dbReference>
<dbReference type="GeneID" id="63791090"/>
<dbReference type="SUPFAM" id="SSF52343">
    <property type="entry name" value="Ferredoxin reductase-like, C-terminal NADP-linked domain"/>
    <property type="match status" value="1"/>
</dbReference>
<dbReference type="InterPro" id="IPR017938">
    <property type="entry name" value="Riboflavin_synthase-like_b-brl"/>
</dbReference>
<dbReference type="OrthoDB" id="436496at2759"/>
<feature type="region of interest" description="Disordered" evidence="3">
    <location>
        <begin position="1"/>
        <end position="20"/>
    </location>
</feature>
<dbReference type="SUPFAM" id="SSF63380">
    <property type="entry name" value="Riboflavin synthase domain-like"/>
    <property type="match status" value="1"/>
</dbReference>
<dbReference type="RefSeq" id="XP_040730378.1">
    <property type="nucleotide sequence ID" value="XM_040873957.1"/>
</dbReference>
<dbReference type="PANTHER" id="PTHR46505:SF1">
    <property type="entry name" value="OXIDOREDUCTASE NAD-BINDING DOMAIN-CONTAINING PROTEIN 1"/>
    <property type="match status" value="1"/>
</dbReference>
<dbReference type="InterPro" id="IPR039261">
    <property type="entry name" value="FNR_nucleotide-bd"/>
</dbReference>
<sequence length="332" mass="37207">MTPRKDSIPHETRTAAEPRQNKLYTVHVARLEQVNPSIRLLRFALPQEAPADETAFDAQSQETFSFLPGQWLDVHIPSIPQAGGFTITSTPADALPLPIPDPTIIQDGTENLSHQQGEFGTEAAADGRYPYVELAVQQSPSNPAAAWLWRPHKEILGYPSPLISILSHLTEDQTLNPAIPLPERSPNHPLHIRFLYSTQIPASSSVLDEKTLDQILFLSRLRNILQRTRTVNNRPANIKLDLDLFLTNLSSPTAVAQASEILNKVTDGNNASDSRPFIRVLGQRISKDDLDPKPQQEDTVYYICGPPAMTDEFVQYLEPVVGKERVLYEKWW</sequence>
<dbReference type="CDD" id="cd00322">
    <property type="entry name" value="FNR_like"/>
    <property type="match status" value="1"/>
</dbReference>
<evidence type="ECO:0000313" key="6">
    <source>
        <dbReference type="Proteomes" id="UP000249363"/>
    </source>
</evidence>
<dbReference type="GO" id="GO:0005739">
    <property type="term" value="C:mitochondrion"/>
    <property type="evidence" value="ECO:0007669"/>
    <property type="project" value="TreeGrafter"/>
</dbReference>
<evidence type="ECO:0000259" key="4">
    <source>
        <dbReference type="PROSITE" id="PS51384"/>
    </source>
</evidence>
<dbReference type="Proteomes" id="UP000249363">
    <property type="component" value="Unassembled WGS sequence"/>
</dbReference>
<dbReference type="AlphaFoldDB" id="A0A364KQR7"/>
<dbReference type="PROSITE" id="PS51384">
    <property type="entry name" value="FAD_FR"/>
    <property type="match status" value="1"/>
</dbReference>
<reference evidence="5 6" key="1">
    <citation type="journal article" date="2017" name="Biotechnol. Biofuels">
        <title>Differential beta-glucosidase expression as a function of carbon source availability in Talaromyces amestolkiae: a genomic and proteomic approach.</title>
        <authorList>
            <person name="de Eugenio L.I."/>
            <person name="Mendez-Liter J.A."/>
            <person name="Nieto-Dominguez M."/>
            <person name="Alonso L."/>
            <person name="Gil-Munoz J."/>
            <person name="Barriuso J."/>
            <person name="Prieto A."/>
            <person name="Martinez M.J."/>
        </authorList>
    </citation>
    <scope>NUCLEOTIDE SEQUENCE [LARGE SCALE GENOMIC DNA]</scope>
    <source>
        <strain evidence="5 6">CIB</strain>
    </source>
</reference>
<dbReference type="STRING" id="1196081.A0A364KQR7"/>
<keyword evidence="6" id="KW-1185">Reference proteome</keyword>
<keyword evidence="1" id="KW-0560">Oxidoreductase</keyword>